<organism evidence="4">
    <name type="scientific">hydrothermal vent metagenome</name>
    <dbReference type="NCBI Taxonomy" id="652676"/>
    <lineage>
        <taxon>unclassified sequences</taxon>
        <taxon>metagenomes</taxon>
        <taxon>ecological metagenomes</taxon>
    </lineage>
</organism>
<dbReference type="Pfam" id="PF01209">
    <property type="entry name" value="Ubie_methyltran"/>
    <property type="match status" value="1"/>
</dbReference>
<reference evidence="4" key="1">
    <citation type="submission" date="2018-06" db="EMBL/GenBank/DDBJ databases">
        <authorList>
            <person name="Zhirakovskaya E."/>
        </authorList>
    </citation>
    <scope>NUCLEOTIDE SEQUENCE</scope>
</reference>
<protein>
    <submittedName>
        <fullName evidence="4">2-methoxy-6-polyprenyl-1,4-benzoquinol methylase</fullName>
        <ecNumber evidence="4">2.1.1.201</ecNumber>
    </submittedName>
</protein>
<dbReference type="InterPro" id="IPR029063">
    <property type="entry name" value="SAM-dependent_MTases_sf"/>
</dbReference>
<name>A0A3B0S0E2_9ZZZZ</name>
<dbReference type="PROSITE" id="PS01184">
    <property type="entry name" value="UBIE_2"/>
    <property type="match status" value="1"/>
</dbReference>
<dbReference type="EC" id="2.1.1.201" evidence="4"/>
<proteinExistence type="inferred from homology"/>
<dbReference type="CDD" id="cd02440">
    <property type="entry name" value="AdoMet_MTases"/>
    <property type="match status" value="1"/>
</dbReference>
<dbReference type="PANTHER" id="PTHR43591:SF24">
    <property type="entry name" value="2-METHOXY-6-POLYPRENYL-1,4-BENZOQUINOL METHYLASE, MITOCHONDRIAL"/>
    <property type="match status" value="1"/>
</dbReference>
<dbReference type="InterPro" id="IPR023576">
    <property type="entry name" value="UbiE/COQ5_MeTrFase_CS"/>
</dbReference>
<dbReference type="GO" id="GO:0008425">
    <property type="term" value="F:2-methoxy-6-polyprenyl-1,4-benzoquinol methyltransferase activity"/>
    <property type="evidence" value="ECO:0007669"/>
    <property type="project" value="UniProtKB-EC"/>
</dbReference>
<dbReference type="GO" id="GO:0032259">
    <property type="term" value="P:methylation"/>
    <property type="evidence" value="ECO:0007669"/>
    <property type="project" value="UniProtKB-KW"/>
</dbReference>
<dbReference type="InterPro" id="IPR004033">
    <property type="entry name" value="UbiE/COQ5_MeTrFase"/>
</dbReference>
<dbReference type="PANTHER" id="PTHR43591">
    <property type="entry name" value="METHYLTRANSFERASE"/>
    <property type="match status" value="1"/>
</dbReference>
<keyword evidence="1 4" id="KW-0489">Methyltransferase</keyword>
<keyword evidence="2 4" id="KW-0808">Transferase</keyword>
<evidence type="ECO:0000313" key="4">
    <source>
        <dbReference type="EMBL" id="VAV97709.1"/>
    </source>
</evidence>
<dbReference type="Gene3D" id="3.40.50.150">
    <property type="entry name" value="Vaccinia Virus protein VP39"/>
    <property type="match status" value="1"/>
</dbReference>
<dbReference type="EMBL" id="UOEE01000248">
    <property type="protein sequence ID" value="VAV97709.1"/>
    <property type="molecule type" value="Genomic_DNA"/>
</dbReference>
<evidence type="ECO:0000256" key="2">
    <source>
        <dbReference type="ARBA" id="ARBA00022679"/>
    </source>
</evidence>
<dbReference type="SUPFAM" id="SSF53335">
    <property type="entry name" value="S-adenosyl-L-methionine-dependent methyltransferases"/>
    <property type="match status" value="1"/>
</dbReference>
<dbReference type="AlphaFoldDB" id="A0A3B0S0E2"/>
<keyword evidence="3" id="KW-0949">S-adenosyl-L-methionine</keyword>
<sequence length="257" mass="28188">MSNKSTPEAEESFGFRTVPKAEKAGLVRGVFDNVAERYDLMNDFMSLGVHRLWKDMVIARANPQPGELLIDVAGGTGDLSRRFIAAADKVRTRRGGPPAKAVVSDINAQMLFAGPKQDDPDTLSWACANAESLPFADNTANALSISFGIRNVTDKPKALRDMHRVLKPGGRFLCLEFSKPTSRALEIPYDLWSFHAIPAIGNMVSGDRDSYQYLVESIRKFPDQATFATMMEEAGFARVSVTNFTGGVAALHMGWKI</sequence>
<dbReference type="PROSITE" id="PS51608">
    <property type="entry name" value="SAM_MT_UBIE"/>
    <property type="match status" value="1"/>
</dbReference>
<evidence type="ECO:0000256" key="1">
    <source>
        <dbReference type="ARBA" id="ARBA00022603"/>
    </source>
</evidence>
<evidence type="ECO:0000256" key="3">
    <source>
        <dbReference type="ARBA" id="ARBA00022691"/>
    </source>
</evidence>
<dbReference type="HAMAP" id="MF_01813">
    <property type="entry name" value="MenG_UbiE_methyltr"/>
    <property type="match status" value="1"/>
</dbReference>
<accession>A0A3B0S0E2</accession>
<gene>
    <name evidence="4" type="ORF">MNBD_ALPHA06-325</name>
</gene>
<dbReference type="NCBIfam" id="TIGR01934">
    <property type="entry name" value="MenG_MenH_UbiE"/>
    <property type="match status" value="1"/>
</dbReference>
<dbReference type="PROSITE" id="PS01183">
    <property type="entry name" value="UBIE_1"/>
    <property type="match status" value="1"/>
</dbReference>